<dbReference type="eggNOG" id="COG0410">
    <property type="taxonomic scope" value="Bacteria"/>
</dbReference>
<keyword evidence="5" id="KW-0029">Amino-acid transport</keyword>
<evidence type="ECO:0000256" key="4">
    <source>
        <dbReference type="ARBA" id="ARBA00022840"/>
    </source>
</evidence>
<keyword evidence="3" id="KW-0547">Nucleotide-binding</keyword>
<name>D1C8S1_SPHTD</name>
<sequence length="263" mass="28612">MSGDTLCALEAQDIEAGYGGIVALHGVSLHVGAREIVTVIGPNGAGKTTLLRAISGLVPLRRGRVSLDGSDVTGQSTEALVRRGLVHVPERRQLFADLTVEENLRLGAYTRYRHEPEAVERDFERVLELFPILRERRRQRAGTLSGGEQQMLAIGRGLMSSARVLLLDEPSLGLAPLITRQIFDTIAQLRGQGIAVLLVEQNARQALRVVDRGYVLINGRIVLSGTAEELMASRLVQQVYLGALPESGRELEGVAPDPEQPEM</sequence>
<evidence type="ECO:0000256" key="3">
    <source>
        <dbReference type="ARBA" id="ARBA00022741"/>
    </source>
</evidence>
<dbReference type="GO" id="GO:0005524">
    <property type="term" value="F:ATP binding"/>
    <property type="evidence" value="ECO:0007669"/>
    <property type="project" value="UniProtKB-KW"/>
</dbReference>
<dbReference type="InterPro" id="IPR003593">
    <property type="entry name" value="AAA+_ATPase"/>
</dbReference>
<dbReference type="PANTHER" id="PTHR43820">
    <property type="entry name" value="HIGH-AFFINITY BRANCHED-CHAIN AMINO ACID TRANSPORT ATP-BINDING PROTEIN LIVF"/>
    <property type="match status" value="1"/>
</dbReference>
<dbReference type="OrthoDB" id="9776369at2"/>
<dbReference type="RefSeq" id="WP_012873250.1">
    <property type="nucleotide sequence ID" value="NC_013524.1"/>
</dbReference>
<dbReference type="GO" id="GO:0016887">
    <property type="term" value="F:ATP hydrolysis activity"/>
    <property type="evidence" value="ECO:0007669"/>
    <property type="project" value="InterPro"/>
</dbReference>
<evidence type="ECO:0000256" key="1">
    <source>
        <dbReference type="ARBA" id="ARBA00005417"/>
    </source>
</evidence>
<evidence type="ECO:0000313" key="8">
    <source>
        <dbReference type="Proteomes" id="UP000002027"/>
    </source>
</evidence>
<dbReference type="InParanoid" id="D1C8S1"/>
<dbReference type="InterPro" id="IPR052156">
    <property type="entry name" value="BCAA_Transport_ATP-bd_LivF"/>
</dbReference>
<dbReference type="PROSITE" id="PS00211">
    <property type="entry name" value="ABC_TRANSPORTER_1"/>
    <property type="match status" value="1"/>
</dbReference>
<dbReference type="SMART" id="SM00382">
    <property type="entry name" value="AAA"/>
    <property type="match status" value="1"/>
</dbReference>
<reference evidence="7 8" key="2">
    <citation type="journal article" date="2010" name="Stand. Genomic Sci.">
        <title>Complete genome sequence of Desulfohalobium retbaense type strain (HR(100)).</title>
        <authorList>
            <person name="Spring S."/>
            <person name="Nolan M."/>
            <person name="Lapidus A."/>
            <person name="Glavina Del Rio T."/>
            <person name="Copeland A."/>
            <person name="Tice H."/>
            <person name="Cheng J.F."/>
            <person name="Lucas S."/>
            <person name="Land M."/>
            <person name="Chen F."/>
            <person name="Bruce D."/>
            <person name="Goodwin L."/>
            <person name="Pitluck S."/>
            <person name="Ivanova N."/>
            <person name="Mavromatis K."/>
            <person name="Mikhailova N."/>
            <person name="Pati A."/>
            <person name="Chen A."/>
            <person name="Palaniappan K."/>
            <person name="Hauser L."/>
            <person name="Chang Y.J."/>
            <person name="Jeffries C.D."/>
            <person name="Munk C."/>
            <person name="Kiss H."/>
            <person name="Chain P."/>
            <person name="Han C."/>
            <person name="Brettin T."/>
            <person name="Detter J.C."/>
            <person name="Schuler E."/>
            <person name="Goker M."/>
            <person name="Rohde M."/>
            <person name="Bristow J."/>
            <person name="Eisen J.A."/>
            <person name="Markowitz V."/>
            <person name="Hugenholtz P."/>
            <person name="Kyrpides N.C."/>
            <person name="Klenk H.P."/>
        </authorList>
    </citation>
    <scope>NUCLEOTIDE SEQUENCE [LARGE SCALE GENOMIC DNA]</scope>
    <source>
        <strain evidence="8">ATCC 49802 / DSM 20745 / S 6022</strain>
    </source>
</reference>
<feature type="domain" description="ABC transporter" evidence="6">
    <location>
        <begin position="9"/>
        <end position="243"/>
    </location>
</feature>
<evidence type="ECO:0000256" key="5">
    <source>
        <dbReference type="ARBA" id="ARBA00022970"/>
    </source>
</evidence>
<dbReference type="Pfam" id="PF00005">
    <property type="entry name" value="ABC_tran"/>
    <property type="match status" value="1"/>
</dbReference>
<dbReference type="GO" id="GO:0015658">
    <property type="term" value="F:branched-chain amino acid transmembrane transporter activity"/>
    <property type="evidence" value="ECO:0007669"/>
    <property type="project" value="TreeGrafter"/>
</dbReference>
<protein>
    <submittedName>
        <fullName evidence="7">ABC transporter related protein</fullName>
    </submittedName>
</protein>
<dbReference type="KEGG" id="sti:Sthe_2801"/>
<proteinExistence type="inferred from homology"/>
<dbReference type="EMBL" id="CP001824">
    <property type="protein sequence ID" value="ACZ40214.1"/>
    <property type="molecule type" value="Genomic_DNA"/>
</dbReference>
<dbReference type="SUPFAM" id="SSF52540">
    <property type="entry name" value="P-loop containing nucleoside triphosphate hydrolases"/>
    <property type="match status" value="1"/>
</dbReference>
<dbReference type="STRING" id="479434.Sthe_2801"/>
<dbReference type="AlphaFoldDB" id="D1C8S1"/>
<keyword evidence="2" id="KW-0813">Transport</keyword>
<organism evidence="7 8">
    <name type="scientific">Sphaerobacter thermophilus (strain ATCC 49802 / DSM 20745 / KCCM 41009 / NCIMB 13125 / S 6022)</name>
    <dbReference type="NCBI Taxonomy" id="479434"/>
    <lineage>
        <taxon>Bacteria</taxon>
        <taxon>Pseudomonadati</taxon>
        <taxon>Thermomicrobiota</taxon>
        <taxon>Thermomicrobia</taxon>
        <taxon>Sphaerobacterales</taxon>
        <taxon>Sphaerobacterineae</taxon>
        <taxon>Sphaerobacteraceae</taxon>
        <taxon>Sphaerobacter</taxon>
    </lineage>
</organism>
<keyword evidence="8" id="KW-1185">Reference proteome</keyword>
<dbReference type="GO" id="GO:0015807">
    <property type="term" value="P:L-amino acid transport"/>
    <property type="evidence" value="ECO:0007669"/>
    <property type="project" value="TreeGrafter"/>
</dbReference>
<dbReference type="InterPro" id="IPR017871">
    <property type="entry name" value="ABC_transporter-like_CS"/>
</dbReference>
<dbReference type="CDD" id="cd03224">
    <property type="entry name" value="ABC_TM1139_LivF_branched"/>
    <property type="match status" value="1"/>
</dbReference>
<evidence type="ECO:0000259" key="6">
    <source>
        <dbReference type="PROSITE" id="PS50893"/>
    </source>
</evidence>
<dbReference type="PROSITE" id="PS50893">
    <property type="entry name" value="ABC_TRANSPORTER_2"/>
    <property type="match status" value="1"/>
</dbReference>
<dbReference type="Gene3D" id="3.40.50.300">
    <property type="entry name" value="P-loop containing nucleotide triphosphate hydrolases"/>
    <property type="match status" value="1"/>
</dbReference>
<evidence type="ECO:0000256" key="2">
    <source>
        <dbReference type="ARBA" id="ARBA00022448"/>
    </source>
</evidence>
<dbReference type="InterPro" id="IPR027417">
    <property type="entry name" value="P-loop_NTPase"/>
</dbReference>
<dbReference type="InterPro" id="IPR003439">
    <property type="entry name" value="ABC_transporter-like_ATP-bd"/>
</dbReference>
<evidence type="ECO:0000313" key="7">
    <source>
        <dbReference type="EMBL" id="ACZ40214.1"/>
    </source>
</evidence>
<accession>D1C8S1</accession>
<dbReference type="HOGENOM" id="CLU_000604_1_2_0"/>
<dbReference type="PANTHER" id="PTHR43820:SF4">
    <property type="entry name" value="HIGH-AFFINITY BRANCHED-CHAIN AMINO ACID TRANSPORT ATP-BINDING PROTEIN LIVF"/>
    <property type="match status" value="1"/>
</dbReference>
<comment type="similarity">
    <text evidence="1">Belongs to the ABC transporter superfamily.</text>
</comment>
<keyword evidence="4" id="KW-0067">ATP-binding</keyword>
<dbReference type="Proteomes" id="UP000002027">
    <property type="component" value="Chromosome 2"/>
</dbReference>
<reference evidence="8" key="1">
    <citation type="submission" date="2009-11" db="EMBL/GenBank/DDBJ databases">
        <title>The complete chromosome 2 of Sphaerobacter thermophilus DSM 20745.</title>
        <authorList>
            <person name="Lucas S."/>
            <person name="Copeland A."/>
            <person name="Lapidus A."/>
            <person name="Glavina del Rio T."/>
            <person name="Dalin E."/>
            <person name="Tice H."/>
            <person name="Bruce D."/>
            <person name="Goodwin L."/>
            <person name="Pitluck S."/>
            <person name="Kyrpides N."/>
            <person name="Mavromatis K."/>
            <person name="Ivanova N."/>
            <person name="Mikhailova N."/>
            <person name="LaButti K.M."/>
            <person name="Clum A."/>
            <person name="Sun H.I."/>
            <person name="Brettin T."/>
            <person name="Detter J.C."/>
            <person name="Han C."/>
            <person name="Larimer F."/>
            <person name="Land M."/>
            <person name="Hauser L."/>
            <person name="Markowitz V."/>
            <person name="Cheng J.F."/>
            <person name="Hugenholtz P."/>
            <person name="Woyke T."/>
            <person name="Wu D."/>
            <person name="Steenblock K."/>
            <person name="Schneider S."/>
            <person name="Pukall R."/>
            <person name="Goeker M."/>
            <person name="Klenk H.P."/>
            <person name="Eisen J.A."/>
        </authorList>
    </citation>
    <scope>NUCLEOTIDE SEQUENCE [LARGE SCALE GENOMIC DNA]</scope>
    <source>
        <strain evidence="8">ATCC 49802 / DSM 20745 / S 6022</strain>
    </source>
</reference>
<gene>
    <name evidence="7" type="ordered locus">Sthe_2801</name>
</gene>